<dbReference type="Pfam" id="PF13302">
    <property type="entry name" value="Acetyltransf_3"/>
    <property type="match status" value="1"/>
</dbReference>
<protein>
    <submittedName>
        <fullName evidence="5">GNAT family N-acetyltransferase</fullName>
    </submittedName>
</protein>
<dbReference type="PANTHER" id="PTHR43792">
    <property type="entry name" value="GNAT FAMILY, PUTATIVE (AFU_ORTHOLOGUE AFUA_3G00765)-RELATED-RELATED"/>
    <property type="match status" value="1"/>
</dbReference>
<sequence>MRQTRSGWPFGTAAVLTKGGEGPQVRLRSLSRKDGAEWRRLRIKDEDALRKVEPTVDSDWAEAHSQAQWRKTWGNLKGVAKQGTVVPAAIEVDGKFAGQLTLGNIQHGIVSSCWVGYWVSSEQTGKGVATAALALGVDHAMRVLGLHRVEATVMEDNESSRAVLKKAGFRTEGELKRNLHINGEWTDHLLTAVTREELYDEETRGLVDRMVKDGKLVYVAPSERKTES</sequence>
<dbReference type="SUPFAM" id="SSF55729">
    <property type="entry name" value="Acyl-CoA N-acyltransferases (Nat)"/>
    <property type="match status" value="1"/>
</dbReference>
<proteinExistence type="inferred from homology"/>
<keyword evidence="2" id="KW-0012">Acyltransferase</keyword>
<dbReference type="PANTHER" id="PTHR43792:SF8">
    <property type="entry name" value="[RIBOSOMAL PROTEIN US5]-ALANINE N-ACETYLTRANSFERASE"/>
    <property type="match status" value="1"/>
</dbReference>
<accession>A0ABR9ZI32</accession>
<evidence type="ECO:0000259" key="4">
    <source>
        <dbReference type="PROSITE" id="PS51186"/>
    </source>
</evidence>
<evidence type="ECO:0000256" key="2">
    <source>
        <dbReference type="ARBA" id="ARBA00023315"/>
    </source>
</evidence>
<comment type="similarity">
    <text evidence="3">Belongs to the acetyltransferase family. RimJ subfamily.</text>
</comment>
<evidence type="ECO:0000256" key="1">
    <source>
        <dbReference type="ARBA" id="ARBA00022679"/>
    </source>
</evidence>
<evidence type="ECO:0000313" key="6">
    <source>
        <dbReference type="Proteomes" id="UP000635902"/>
    </source>
</evidence>
<evidence type="ECO:0000256" key="3">
    <source>
        <dbReference type="ARBA" id="ARBA00038502"/>
    </source>
</evidence>
<dbReference type="InterPro" id="IPR000182">
    <property type="entry name" value="GNAT_dom"/>
</dbReference>
<evidence type="ECO:0000313" key="5">
    <source>
        <dbReference type="EMBL" id="MBF4553100.1"/>
    </source>
</evidence>
<dbReference type="EMBL" id="JADKMY010000001">
    <property type="protein sequence ID" value="MBF4553100.1"/>
    <property type="molecule type" value="Genomic_DNA"/>
</dbReference>
<keyword evidence="6" id="KW-1185">Reference proteome</keyword>
<feature type="domain" description="N-acetyltransferase" evidence="4">
    <location>
        <begin position="25"/>
        <end position="196"/>
    </location>
</feature>
<comment type="caution">
    <text evidence="5">The sequence shown here is derived from an EMBL/GenBank/DDBJ whole genome shotgun (WGS) entry which is preliminary data.</text>
</comment>
<keyword evidence="1" id="KW-0808">Transferase</keyword>
<dbReference type="InterPro" id="IPR016181">
    <property type="entry name" value="Acyl_CoA_acyltransferase"/>
</dbReference>
<dbReference type="Proteomes" id="UP000635902">
    <property type="component" value="Unassembled WGS sequence"/>
</dbReference>
<name>A0ABR9ZI32_9CORY</name>
<dbReference type="Gene3D" id="3.40.630.30">
    <property type="match status" value="1"/>
</dbReference>
<dbReference type="InterPro" id="IPR051531">
    <property type="entry name" value="N-acetyltransferase"/>
</dbReference>
<reference evidence="5 6" key="1">
    <citation type="submission" date="2020-10" db="EMBL/GenBank/DDBJ databases">
        <title>Novel species in genus Corynebacterium.</title>
        <authorList>
            <person name="Zhang G."/>
        </authorList>
    </citation>
    <scope>NUCLEOTIDE SEQUENCE [LARGE SCALE GENOMIC DNA]</scope>
    <source>
        <strain evidence="5 6">DSM 45110</strain>
    </source>
</reference>
<dbReference type="PROSITE" id="PS51186">
    <property type="entry name" value="GNAT"/>
    <property type="match status" value="1"/>
</dbReference>
<organism evidence="5 6">
    <name type="scientific">Corynebacterium suicordis DSM 45110</name>
    <dbReference type="NCBI Taxonomy" id="1121369"/>
    <lineage>
        <taxon>Bacteria</taxon>
        <taxon>Bacillati</taxon>
        <taxon>Actinomycetota</taxon>
        <taxon>Actinomycetes</taxon>
        <taxon>Mycobacteriales</taxon>
        <taxon>Corynebacteriaceae</taxon>
        <taxon>Corynebacterium</taxon>
    </lineage>
</organism>
<gene>
    <name evidence="5" type="ORF">IRY30_03250</name>
</gene>